<dbReference type="RefSeq" id="WP_160128615.1">
    <property type="nucleotide sequence ID" value="NZ_CP019288.1"/>
</dbReference>
<dbReference type="OrthoDB" id="658938at2"/>
<keyword evidence="1" id="KW-0732">Signal</keyword>
<evidence type="ECO:0000313" key="4">
    <source>
        <dbReference type="Proteomes" id="UP000464657"/>
    </source>
</evidence>
<dbReference type="Pfam" id="PF05658">
    <property type="entry name" value="YadA_head"/>
    <property type="match status" value="1"/>
</dbReference>
<feature type="domain" description="Trimeric autotransporter adhesin YadA-like head" evidence="2">
    <location>
        <begin position="118"/>
        <end position="143"/>
    </location>
</feature>
<accession>A0A7L4ZGR3</accession>
<evidence type="ECO:0000313" key="3">
    <source>
        <dbReference type="EMBL" id="QHI35903.1"/>
    </source>
</evidence>
<dbReference type="KEGG" id="kan:IMCC3317_12510"/>
<dbReference type="AlphaFoldDB" id="A0A7L4ZGR3"/>
<organism evidence="3 4">
    <name type="scientific">Kordia antarctica</name>
    <dbReference type="NCBI Taxonomy" id="1218801"/>
    <lineage>
        <taxon>Bacteria</taxon>
        <taxon>Pseudomonadati</taxon>
        <taxon>Bacteroidota</taxon>
        <taxon>Flavobacteriia</taxon>
        <taxon>Flavobacteriales</taxon>
        <taxon>Flavobacteriaceae</taxon>
        <taxon>Kordia</taxon>
    </lineage>
</organism>
<dbReference type="Proteomes" id="UP000464657">
    <property type="component" value="Chromosome"/>
</dbReference>
<dbReference type="InterPro" id="IPR011049">
    <property type="entry name" value="Serralysin-like_metalloprot_C"/>
</dbReference>
<feature type="chain" id="PRO_5029586924" description="Trimeric autotransporter adhesin YadA-like head domain-containing protein" evidence="1">
    <location>
        <begin position="23"/>
        <end position="366"/>
    </location>
</feature>
<keyword evidence="4" id="KW-1185">Reference proteome</keyword>
<dbReference type="EMBL" id="CP019288">
    <property type="protein sequence ID" value="QHI35903.1"/>
    <property type="molecule type" value="Genomic_DNA"/>
</dbReference>
<dbReference type="SUPFAM" id="SSF101967">
    <property type="entry name" value="Adhesin YadA, collagen-binding domain"/>
    <property type="match status" value="1"/>
</dbReference>
<gene>
    <name evidence="3" type="ORF">IMCC3317_12510</name>
</gene>
<evidence type="ECO:0000259" key="2">
    <source>
        <dbReference type="Pfam" id="PF05658"/>
    </source>
</evidence>
<dbReference type="GO" id="GO:0019867">
    <property type="term" value="C:outer membrane"/>
    <property type="evidence" value="ECO:0007669"/>
    <property type="project" value="InterPro"/>
</dbReference>
<dbReference type="Gene3D" id="2.150.10.10">
    <property type="entry name" value="Serralysin-like metalloprotease, C-terminal"/>
    <property type="match status" value="2"/>
</dbReference>
<reference evidence="3 4" key="1">
    <citation type="journal article" date="2013" name="Int. J. Syst. Evol. Microbiol.">
        <title>Kordia antarctica sp. nov., isolated from Antarctic seawater.</title>
        <authorList>
            <person name="Baek K."/>
            <person name="Choi A."/>
            <person name="Kang I."/>
            <person name="Lee K."/>
            <person name="Cho J.C."/>
        </authorList>
    </citation>
    <scope>NUCLEOTIDE SEQUENCE [LARGE SCALE GENOMIC DNA]</scope>
    <source>
        <strain evidence="3 4">IMCC3317</strain>
    </source>
</reference>
<evidence type="ECO:0000256" key="1">
    <source>
        <dbReference type="SAM" id="SignalP"/>
    </source>
</evidence>
<name>A0A7L4ZGR3_9FLAO</name>
<feature type="signal peptide" evidence="1">
    <location>
        <begin position="1"/>
        <end position="22"/>
    </location>
</feature>
<proteinExistence type="predicted"/>
<dbReference type="InterPro" id="IPR008640">
    <property type="entry name" value="Adhesin_Head_dom"/>
</dbReference>
<dbReference type="CDD" id="cd12820">
    <property type="entry name" value="LbR_YadA-like"/>
    <property type="match status" value="1"/>
</dbReference>
<protein>
    <recommendedName>
        <fullName evidence="2">Trimeric autotransporter adhesin YadA-like head domain-containing protein</fullName>
    </recommendedName>
</protein>
<sequence>MKNKLSFLVLAFGLFLTTNSNAQVNWTTNTVNPTSSALGGGNTVAGETSTVVGTQNNMNLSTKRSSFIAGHRNTVNNSFSFALGMSNAVQSTQSGAFGVNNYVDALNSFAIGHSNRTSGSFSFAFGHSNKASGAFSFAIGRNTVNTKNYSFLIGFDYQRPVFMATKDNIIGAKVGIATDDPQARLDIRLGDKQEIRIQSEVPNTFGGISFKHSDGSENWRIRAFSNFAGGYDNILSIVSSKNDNLWIAAGKTLIGDWFDFDPCTDCDEYKLFVKKGIRTEKVKVELAAGIWADYVFKSDYNLKPLEEVEAFINTNGHLPNVPSATEIEKEGLNLGEMDAKLLEKIEELTLYVIQLKKEVNELKSKK</sequence>